<dbReference type="SUPFAM" id="SSF55031">
    <property type="entry name" value="Bacterial exopeptidase dimerisation domain"/>
    <property type="match status" value="1"/>
</dbReference>
<dbReference type="Gene3D" id="3.40.630.10">
    <property type="entry name" value="Zn peptidases"/>
    <property type="match status" value="1"/>
</dbReference>
<dbReference type="GO" id="GO:0047652">
    <property type="term" value="F:allantoate deiminase activity"/>
    <property type="evidence" value="ECO:0007669"/>
    <property type="project" value="UniProtKB-EC"/>
</dbReference>
<evidence type="ECO:0000256" key="1">
    <source>
        <dbReference type="ARBA" id="ARBA00006153"/>
    </source>
</evidence>
<proteinExistence type="inferred from homology"/>
<dbReference type="Gene3D" id="3.30.70.360">
    <property type="match status" value="1"/>
</dbReference>
<keyword evidence="2 3" id="KW-0378">Hydrolase</keyword>
<dbReference type="NCBIfam" id="NF006768">
    <property type="entry name" value="PRK09290.1-1"/>
    <property type="match status" value="1"/>
</dbReference>
<dbReference type="NCBIfam" id="TIGR01879">
    <property type="entry name" value="hydantase"/>
    <property type="match status" value="1"/>
</dbReference>
<organism evidence="3 4">
    <name type="scientific">Paenibacillus hexagrammi</name>
    <dbReference type="NCBI Taxonomy" id="2908839"/>
    <lineage>
        <taxon>Bacteria</taxon>
        <taxon>Bacillati</taxon>
        <taxon>Bacillota</taxon>
        <taxon>Bacilli</taxon>
        <taxon>Bacillales</taxon>
        <taxon>Paenibacillaceae</taxon>
        <taxon>Paenibacillus</taxon>
    </lineage>
</organism>
<comment type="similarity">
    <text evidence="1">Belongs to the peptidase M20 family.</text>
</comment>
<dbReference type="InterPro" id="IPR036264">
    <property type="entry name" value="Bact_exopeptidase_dim_dom"/>
</dbReference>
<dbReference type="PANTHER" id="PTHR32494">
    <property type="entry name" value="ALLANTOATE DEIMINASE-RELATED"/>
    <property type="match status" value="1"/>
</dbReference>
<evidence type="ECO:0000256" key="2">
    <source>
        <dbReference type="ARBA" id="ARBA00022801"/>
    </source>
</evidence>
<name>A0ABY3SHW5_9BACL</name>
<protein>
    <submittedName>
        <fullName evidence="3">Allantoate deiminase</fullName>
        <ecNumber evidence="3">3.5.3.9</ecNumber>
    </submittedName>
</protein>
<accession>A0ABY3SHW5</accession>
<dbReference type="InterPro" id="IPR002933">
    <property type="entry name" value="Peptidase_M20"/>
</dbReference>
<dbReference type="RefSeq" id="WP_235119053.1">
    <property type="nucleotide sequence ID" value="NZ_CP090978.1"/>
</dbReference>
<dbReference type="NCBIfam" id="NF006771">
    <property type="entry name" value="PRK09290.1-5"/>
    <property type="match status" value="1"/>
</dbReference>
<dbReference type="EC" id="3.5.3.9" evidence="3"/>
<gene>
    <name evidence="3" type="primary">allC</name>
    <name evidence="3" type="ORF">L0M14_24310</name>
</gene>
<evidence type="ECO:0000313" key="4">
    <source>
        <dbReference type="Proteomes" id="UP001649230"/>
    </source>
</evidence>
<dbReference type="EMBL" id="CP090978">
    <property type="protein sequence ID" value="UJF32710.1"/>
    <property type="molecule type" value="Genomic_DNA"/>
</dbReference>
<keyword evidence="4" id="KW-1185">Reference proteome</keyword>
<reference evidence="3 4" key="1">
    <citation type="journal article" date="2024" name="Int. J. Syst. Evol. Microbiol.">
        <title>Paenibacillus hexagrammi sp. nov., a novel bacterium isolated from the gut content of Hexagrammos agrammus.</title>
        <authorList>
            <person name="Jung H.K."/>
            <person name="Kim D.G."/>
            <person name="Zin H."/>
            <person name="Park J."/>
            <person name="Jung H."/>
            <person name="Kim Y.O."/>
            <person name="Kong H.J."/>
            <person name="Kim J.W."/>
            <person name="Kim Y.S."/>
        </authorList>
    </citation>
    <scope>NUCLEOTIDE SEQUENCE [LARGE SCALE GENOMIC DNA]</scope>
    <source>
        <strain evidence="3 4">YPD9-1</strain>
    </source>
</reference>
<dbReference type="CDD" id="cd03884">
    <property type="entry name" value="M20_bAS"/>
    <property type="match status" value="1"/>
</dbReference>
<dbReference type="SUPFAM" id="SSF53187">
    <property type="entry name" value="Zn-dependent exopeptidases"/>
    <property type="match status" value="1"/>
</dbReference>
<dbReference type="PANTHER" id="PTHR32494:SF5">
    <property type="entry name" value="ALLANTOATE AMIDOHYDROLASE"/>
    <property type="match status" value="1"/>
</dbReference>
<sequence>MVKMAPDSFHLLTLYSDKLHSVIDWLAGYGTDPEGGITRLLYTRPWLQAQQALAAKMQQFGLEASFDPVGNLYGRLEGTNTDLKPVLTGSHIDTVKNAGKLDGAYGIVAGLLALAFLKSAYGTPKRTLEVVSLCEEEGSRFPLAYWGSGNVTGVMSLSDAEGKVDIDGVSLKDAMEAVGFGASSLAGCKREDLEAYIELHIEQGAVLERMGKQIGVVTGIVGQKRYTIRLEGTANHAGTTPMKWRYDALVGAAEMAVLVESMALQEGEPLVATVGRFEVKPGTPNVVPGEVDMTLDVRHTDEEKMNTFSADALARMKQIAEKRGLCITIQERLHVPPVGMNEGIMKGIEAVCESYELASMRIASGAGHDAQLFAECCKAAMIFVPSRSGISHNPQEYTAPEDLEAGFQTLVHLLYEYGYGGKADESL</sequence>
<dbReference type="Pfam" id="PF01546">
    <property type="entry name" value="Peptidase_M20"/>
    <property type="match status" value="1"/>
</dbReference>
<evidence type="ECO:0000313" key="3">
    <source>
        <dbReference type="EMBL" id="UJF32710.1"/>
    </source>
</evidence>
<dbReference type="Proteomes" id="UP001649230">
    <property type="component" value="Chromosome"/>
</dbReference>
<dbReference type="InterPro" id="IPR010158">
    <property type="entry name" value="Amidase_Cbmase"/>
</dbReference>
<dbReference type="PIRSF" id="PIRSF001235">
    <property type="entry name" value="Amidase_carbamoylase"/>
    <property type="match status" value="1"/>
</dbReference>